<sequence length="1198" mass="131068">MFFKYCSLTLLFLLVALVRGSQLSNIEDLLSIERYEVPAWDPPSLTYMSNFNDLTLISYTGQQNFSVQANESSLLYYSNDTIIKLFDISPRTTVNKIVPLYEDSFILSGTGDINGVNLARQVLLNLTTLETTPILSSAIGNVKEIVPFDDTIIFAGNFSLNVSNVTGNSVVLWNVTSNSTELLPFQGFGENSTVNSITQLDSQNILFAGNFNQLQNTTLLTQLNNNFNSSYQQVSILEFDQSVPLKLSSISGGDIETNSLLCPSSEDNGWSVSGAVESALQFDLKNEIYPSKVRIHNSLDTTSEVSLFRIVTSPSNGIMNLTYLDPASGELKQCDAWCPLLSSEDLTQLSQNSSATNSVSINNNSTNLKWSESYQEFAFVNDVPVTMLQFVSLASYGDSVALHSLELFETEFMVYANNSFNEPNCESVSEYSRAELSADNWYSVDESDTYLSTNVSNNNPYVNFYPNITYPGTYTLNVYTPGCLQDDSCPKRGIVNVTMTDPSSNEVLSTVLVYQTNNEDKFDPLYSGPLDTTPEITISWDQSSLQNDSIMVVDKLGVITESIDTEKIAGNNTSFDLNGLFQYNTANLTASLTHINQTLNRYAVFNFPQNASLYAASYDGDLLIGGNFNGISKLTLDNQSTISSSQRLGTSGLTTGIFEYSNGLLLTGTYQVDGDNQHEILSYDGNAFNSFGQLDNVINNIVNFTVDGSELLLFNGAYIFNVSSNTYVSNSSTFGISGISAGINSHEDSLLFGSILKRSIGDLNGIVSLSAGGEVLPASLPELPSDVQPYKTTYINDTSAAYALQEVLNNGTQYSVLITNMNSSSHMLQLQFSAPINAFLYDDKQNILAIGTNGTSSLNDYDVQLTILNLTGYENVARIKFESTELVNSIVSFNSNNSVLVGGTYEIDGCNDLCLYNYEEKEWSQFLNGSISGDVKQLQFADEGETLFIGGLLQTNNESNIQLLSVELESNSYKTVKSGTEPLLSFAPLDDSSNTVIAQTNDEIFRLESGKWSSVGPQLNDSSSIEAFTVLSKDSNTKRAEGSHIILLEGTLNTPDLGELSSILYDDSTDMWQPYFVATESDTQKNLPSSSLFQNVNDLYLSSSQTVLQTNSSEASPASSSTPTPSSSPSTKKNRIDRGFIVLIGLAVALATIAVVGLIGALICYFFMSHKGYESLKPRINQDEMMDTVPPEKLMKFI</sequence>
<feature type="domain" description="Rax2-like C-terminal" evidence="4">
    <location>
        <begin position="865"/>
        <end position="1104"/>
    </location>
</feature>
<dbReference type="GO" id="GO:0005935">
    <property type="term" value="C:cellular bud neck"/>
    <property type="evidence" value="ECO:0007669"/>
    <property type="project" value="TreeGrafter"/>
</dbReference>
<dbReference type="GO" id="GO:0000282">
    <property type="term" value="P:cellular bud site selection"/>
    <property type="evidence" value="ECO:0007669"/>
    <property type="project" value="TreeGrafter"/>
</dbReference>
<dbReference type="PANTHER" id="PTHR31778:SF2">
    <property type="entry name" value="BUD SITE SELECTION PROTEIN RAX2"/>
    <property type="match status" value="1"/>
</dbReference>
<reference evidence="7 8" key="1">
    <citation type="submission" date="2014-03" db="EMBL/GenBank/DDBJ databases">
        <title>The genome of Kluyveromyces dobzhanskii.</title>
        <authorList>
            <person name="Nystedt B."/>
            <person name="Astrom S."/>
        </authorList>
    </citation>
    <scope>NUCLEOTIDE SEQUENCE [LARGE SCALE GENOMIC DNA]</scope>
    <source>
        <strain evidence="7 8">CBS 2104</strain>
    </source>
</reference>
<keyword evidence="2" id="KW-1133">Transmembrane helix</keyword>
<feature type="signal peptide" evidence="3">
    <location>
        <begin position="1"/>
        <end position="20"/>
    </location>
</feature>
<dbReference type="Pfam" id="PF20842">
    <property type="entry name" value="Rax2_2"/>
    <property type="match status" value="1"/>
</dbReference>
<dbReference type="GO" id="GO:0005621">
    <property type="term" value="C:cellular bud scar"/>
    <property type="evidence" value="ECO:0007669"/>
    <property type="project" value="TreeGrafter"/>
</dbReference>
<organism evidence="7 8">
    <name type="scientific">Kluyveromyces dobzhanskii CBS 2104</name>
    <dbReference type="NCBI Taxonomy" id="1427455"/>
    <lineage>
        <taxon>Eukaryota</taxon>
        <taxon>Fungi</taxon>
        <taxon>Dikarya</taxon>
        <taxon>Ascomycota</taxon>
        <taxon>Saccharomycotina</taxon>
        <taxon>Saccharomycetes</taxon>
        <taxon>Saccharomycetales</taxon>
        <taxon>Saccharomycetaceae</taxon>
        <taxon>Kluyveromyces</taxon>
    </lineage>
</organism>
<evidence type="ECO:0000256" key="2">
    <source>
        <dbReference type="SAM" id="Phobius"/>
    </source>
</evidence>
<keyword evidence="8" id="KW-1185">Reference proteome</keyword>
<gene>
    <name evidence="7" type="ORF">KLDO_g4449</name>
</gene>
<feature type="domain" description="Rax2-like third" evidence="6">
    <location>
        <begin position="414"/>
        <end position="558"/>
    </location>
</feature>
<dbReference type="InterPro" id="IPR048265">
    <property type="entry name" value="Rax2-like_third"/>
</dbReference>
<evidence type="ECO:0000313" key="7">
    <source>
        <dbReference type="EMBL" id="CDO96238.1"/>
    </source>
</evidence>
<dbReference type="InterPro" id="IPR036322">
    <property type="entry name" value="WD40_repeat_dom_sf"/>
</dbReference>
<evidence type="ECO:0000259" key="4">
    <source>
        <dbReference type="Pfam" id="PF12768"/>
    </source>
</evidence>
<name>A0A0A8LDF5_9SACH</name>
<dbReference type="Proteomes" id="UP000031516">
    <property type="component" value="Unassembled WGS sequence"/>
</dbReference>
<feature type="domain" description="Rax2-like second" evidence="5">
    <location>
        <begin position="241"/>
        <end position="402"/>
    </location>
</feature>
<keyword evidence="2" id="KW-0472">Membrane</keyword>
<dbReference type="AlphaFoldDB" id="A0A0A8LDF5"/>
<dbReference type="Pfam" id="PF12768">
    <property type="entry name" value="Rax2"/>
    <property type="match status" value="1"/>
</dbReference>
<feature type="transmembrane region" description="Helical" evidence="2">
    <location>
        <begin position="1140"/>
        <end position="1168"/>
    </location>
</feature>
<dbReference type="GO" id="GO:1902929">
    <property type="term" value="C:plasma membrane of growing cell tip"/>
    <property type="evidence" value="ECO:0007669"/>
    <property type="project" value="TreeGrafter"/>
</dbReference>
<dbReference type="InterPro" id="IPR024982">
    <property type="entry name" value="Rax2-like_C"/>
</dbReference>
<accession>A0A0A8LDF5</accession>
<keyword evidence="3" id="KW-0732">Signal</keyword>
<feature type="compositionally biased region" description="Low complexity" evidence="1">
    <location>
        <begin position="1112"/>
        <end position="1131"/>
    </location>
</feature>
<evidence type="ECO:0000256" key="1">
    <source>
        <dbReference type="SAM" id="MobiDB-lite"/>
    </source>
</evidence>
<dbReference type="Pfam" id="PF20843">
    <property type="entry name" value="Rax2_3"/>
    <property type="match status" value="1"/>
</dbReference>
<evidence type="ECO:0000313" key="8">
    <source>
        <dbReference type="Proteomes" id="UP000031516"/>
    </source>
</evidence>
<feature type="region of interest" description="Disordered" evidence="1">
    <location>
        <begin position="1111"/>
        <end position="1132"/>
    </location>
</feature>
<evidence type="ECO:0000256" key="3">
    <source>
        <dbReference type="SAM" id="SignalP"/>
    </source>
</evidence>
<protein>
    <submittedName>
        <fullName evidence="7">WGS project CCBQ000000000 data, contig 00058</fullName>
    </submittedName>
</protein>
<keyword evidence="2" id="KW-0812">Transmembrane</keyword>
<proteinExistence type="predicted"/>
<dbReference type="SUPFAM" id="SSF50978">
    <property type="entry name" value="WD40 repeat-like"/>
    <property type="match status" value="1"/>
</dbReference>
<dbReference type="PANTHER" id="PTHR31778">
    <property type="entry name" value="BUD SITE SELECTION PROTEIN RAX2"/>
    <property type="match status" value="1"/>
</dbReference>
<comment type="caution">
    <text evidence="7">The sequence shown here is derived from an EMBL/GenBank/DDBJ whole genome shotgun (WGS) entry which is preliminary data.</text>
</comment>
<dbReference type="OrthoDB" id="2503993at2759"/>
<dbReference type="InterPro" id="IPR048266">
    <property type="entry name" value="Rax2-like_second"/>
</dbReference>
<feature type="chain" id="PRO_5002038888" evidence="3">
    <location>
        <begin position="21"/>
        <end position="1198"/>
    </location>
</feature>
<dbReference type="EMBL" id="CCBQ010000047">
    <property type="protein sequence ID" value="CDO96238.1"/>
    <property type="molecule type" value="Genomic_DNA"/>
</dbReference>
<evidence type="ECO:0000259" key="6">
    <source>
        <dbReference type="Pfam" id="PF20843"/>
    </source>
</evidence>
<evidence type="ECO:0000259" key="5">
    <source>
        <dbReference type="Pfam" id="PF20842"/>
    </source>
</evidence>